<reference evidence="7 8" key="1">
    <citation type="submission" date="2015-11" db="EMBL/GenBank/DDBJ databases">
        <title>A Two-component Flavoprotein Monooxygenase System MeaXY Responsible for para-Hydroxylation of 2-Methyl-6-ethylaniline and 2,6-Diethylaniline in Sphingobium baderi DE-13.</title>
        <authorList>
            <person name="Cheng M."/>
            <person name="Meng Q."/>
            <person name="Yang Y."/>
            <person name="Chu C."/>
            <person name="Yan X."/>
            <person name="He J."/>
            <person name="Li S."/>
        </authorList>
    </citation>
    <scope>NUCLEOTIDE SEQUENCE [LARGE SCALE GENOMIC DNA]</scope>
    <source>
        <strain evidence="7 8">DE-13</strain>
    </source>
</reference>
<comment type="similarity">
    <text evidence="2">Belongs to the membrane fusion protein (MFP) (TC 8.A.1) family.</text>
</comment>
<dbReference type="GO" id="GO:1990281">
    <property type="term" value="C:efflux pump complex"/>
    <property type="evidence" value="ECO:0007669"/>
    <property type="project" value="TreeGrafter"/>
</dbReference>
<dbReference type="NCBIfam" id="TIGR01730">
    <property type="entry name" value="RND_mfp"/>
    <property type="match status" value="1"/>
</dbReference>
<name>A0A0S3F363_9SPHN</name>
<evidence type="ECO:0000313" key="7">
    <source>
        <dbReference type="EMBL" id="ALR22029.1"/>
    </source>
</evidence>
<comment type="subcellular location">
    <subcellularLocation>
        <location evidence="1">Cell envelope</location>
    </subcellularLocation>
</comment>
<dbReference type="Proteomes" id="UP000056968">
    <property type="component" value="Chromosome"/>
</dbReference>
<dbReference type="OrthoDB" id="7422354at2"/>
<dbReference type="RefSeq" id="WP_062067627.1">
    <property type="nucleotide sequence ID" value="NZ_CP013264.1"/>
</dbReference>
<dbReference type="Gene3D" id="2.40.30.170">
    <property type="match status" value="1"/>
</dbReference>
<dbReference type="InterPro" id="IPR006143">
    <property type="entry name" value="RND_pump_MFP"/>
</dbReference>
<dbReference type="InterPro" id="IPR058625">
    <property type="entry name" value="MdtA-like_BSH"/>
</dbReference>
<accession>A0A0S3F363</accession>
<dbReference type="STRING" id="1332080.ATN00_18705"/>
<organism evidence="7 8">
    <name type="scientific">Sphingobium baderi</name>
    <dbReference type="NCBI Taxonomy" id="1332080"/>
    <lineage>
        <taxon>Bacteria</taxon>
        <taxon>Pseudomonadati</taxon>
        <taxon>Pseudomonadota</taxon>
        <taxon>Alphaproteobacteria</taxon>
        <taxon>Sphingomonadales</taxon>
        <taxon>Sphingomonadaceae</taxon>
        <taxon>Sphingobium</taxon>
    </lineage>
</organism>
<evidence type="ECO:0000256" key="3">
    <source>
        <dbReference type="ARBA" id="ARBA00022448"/>
    </source>
</evidence>
<dbReference type="PANTHER" id="PTHR30469:SF15">
    <property type="entry name" value="HLYD FAMILY OF SECRETION PROTEINS"/>
    <property type="match status" value="1"/>
</dbReference>
<protein>
    <submittedName>
        <fullName evidence="7">Uncharacterized protein</fullName>
    </submittedName>
</protein>
<feature type="domain" description="Multidrug resistance protein MdtA-like C-terminal permuted SH3" evidence="6">
    <location>
        <begin position="287"/>
        <end position="338"/>
    </location>
</feature>
<evidence type="ECO:0000256" key="1">
    <source>
        <dbReference type="ARBA" id="ARBA00004196"/>
    </source>
</evidence>
<feature type="domain" description="Multidrug resistance protein MdtA-like barrel-sandwich hybrid" evidence="4">
    <location>
        <begin position="60"/>
        <end position="191"/>
    </location>
</feature>
<dbReference type="SUPFAM" id="SSF111369">
    <property type="entry name" value="HlyD-like secretion proteins"/>
    <property type="match status" value="1"/>
</dbReference>
<dbReference type="GO" id="GO:0015562">
    <property type="term" value="F:efflux transmembrane transporter activity"/>
    <property type="evidence" value="ECO:0007669"/>
    <property type="project" value="TreeGrafter"/>
</dbReference>
<gene>
    <name evidence="7" type="ORF">ATN00_18705</name>
</gene>
<dbReference type="Pfam" id="PF25917">
    <property type="entry name" value="BSH_RND"/>
    <property type="match status" value="1"/>
</dbReference>
<dbReference type="InterPro" id="IPR058627">
    <property type="entry name" value="MdtA-like_C"/>
</dbReference>
<dbReference type="Gene3D" id="2.40.420.20">
    <property type="match status" value="1"/>
</dbReference>
<evidence type="ECO:0000259" key="6">
    <source>
        <dbReference type="Pfam" id="PF25967"/>
    </source>
</evidence>
<evidence type="ECO:0000313" key="8">
    <source>
        <dbReference type="Proteomes" id="UP000056968"/>
    </source>
</evidence>
<proteinExistence type="inferred from homology"/>
<dbReference type="PANTHER" id="PTHR30469">
    <property type="entry name" value="MULTIDRUG RESISTANCE PROTEIN MDTA"/>
    <property type="match status" value="1"/>
</dbReference>
<dbReference type="PROSITE" id="PS51257">
    <property type="entry name" value="PROKAR_LIPOPROTEIN"/>
    <property type="match status" value="1"/>
</dbReference>
<sequence>MRRLPSTALAMLLPITIAGCSKSVPESPAAQPRAVLVAPVALRPLASDSMVSGRLVPREEAVVASQLSGYQVVAVLVDQGDMVRAGQVLARLDDSLLRADIAEQQANLVQKEVAAKKAEQDADRVAGLDDSGVLSDEAIEGRRMAARSARAAVAQAQALLDAQRVRARLMEVRAPVSGRILERSVRPGDVSSPSTPMFRIARGDLIELDAEVPERMIGLIRPGQTADVVLPTATRISGTIRLVSPEVNRDTNLGRARILLPPRPDLRPGGFAQAILGQAQAPLVSSVPTAAVQYGASGATVMTLGKGNTVTTRTVKTGRSGGGYIELVDGPPPGTRVLLGSQGFLLDGDKVTPRLAGTAQ</sequence>
<feature type="domain" description="CusB-like beta-barrel" evidence="5">
    <location>
        <begin position="208"/>
        <end position="279"/>
    </location>
</feature>
<dbReference type="Gene3D" id="1.10.287.470">
    <property type="entry name" value="Helix hairpin bin"/>
    <property type="match status" value="1"/>
</dbReference>
<evidence type="ECO:0000256" key="2">
    <source>
        <dbReference type="ARBA" id="ARBA00009477"/>
    </source>
</evidence>
<keyword evidence="3" id="KW-0813">Transport</keyword>
<evidence type="ECO:0000259" key="5">
    <source>
        <dbReference type="Pfam" id="PF25954"/>
    </source>
</evidence>
<keyword evidence="8" id="KW-1185">Reference proteome</keyword>
<dbReference type="Pfam" id="PF25967">
    <property type="entry name" value="RND-MFP_C"/>
    <property type="match status" value="1"/>
</dbReference>
<evidence type="ECO:0000259" key="4">
    <source>
        <dbReference type="Pfam" id="PF25917"/>
    </source>
</evidence>
<dbReference type="Gene3D" id="2.40.50.100">
    <property type="match status" value="1"/>
</dbReference>
<dbReference type="AlphaFoldDB" id="A0A0S3F363"/>
<dbReference type="Pfam" id="PF25954">
    <property type="entry name" value="Beta-barrel_RND_2"/>
    <property type="match status" value="1"/>
</dbReference>
<dbReference type="InterPro" id="IPR058792">
    <property type="entry name" value="Beta-barrel_RND_2"/>
</dbReference>
<dbReference type="KEGG" id="sbd:ATN00_18705"/>
<dbReference type="EMBL" id="CP013264">
    <property type="protein sequence ID" value="ALR22029.1"/>
    <property type="molecule type" value="Genomic_DNA"/>
</dbReference>